<evidence type="ECO:0000313" key="2">
    <source>
        <dbReference type="Proteomes" id="UP000199800"/>
    </source>
</evidence>
<dbReference type="STRING" id="29364.SAMN04487772_102170"/>
<organism evidence="1 2">
    <name type="scientific">[Clostridium] polysaccharolyticum</name>
    <dbReference type="NCBI Taxonomy" id="29364"/>
    <lineage>
        <taxon>Bacteria</taxon>
        <taxon>Bacillati</taxon>
        <taxon>Bacillota</taxon>
        <taxon>Clostridia</taxon>
        <taxon>Lachnospirales</taxon>
        <taxon>Lachnospiraceae</taxon>
    </lineage>
</organism>
<name>A0A1H9YSZ7_9FIRM</name>
<dbReference type="AlphaFoldDB" id="A0A1H9YSZ7"/>
<gene>
    <name evidence="1" type="ORF">SAMN04487772_102170</name>
</gene>
<dbReference type="Proteomes" id="UP000199800">
    <property type="component" value="Unassembled WGS sequence"/>
</dbReference>
<proteinExistence type="predicted"/>
<dbReference type="RefSeq" id="WP_278280372.1">
    <property type="nucleotide sequence ID" value="NZ_FOHN01000002.1"/>
</dbReference>
<keyword evidence="2" id="KW-1185">Reference proteome</keyword>
<evidence type="ECO:0000313" key="1">
    <source>
        <dbReference type="EMBL" id="SES71786.1"/>
    </source>
</evidence>
<accession>A0A1H9YSZ7</accession>
<sequence>MKKMKQSLGREDLVAGEIQAKELYSYITVNYMTKVFQNVM</sequence>
<dbReference type="EMBL" id="FOHN01000002">
    <property type="protein sequence ID" value="SES71786.1"/>
    <property type="molecule type" value="Genomic_DNA"/>
</dbReference>
<reference evidence="1 2" key="1">
    <citation type="submission" date="2016-10" db="EMBL/GenBank/DDBJ databases">
        <authorList>
            <person name="de Groot N.N."/>
        </authorList>
    </citation>
    <scope>NUCLEOTIDE SEQUENCE [LARGE SCALE GENOMIC DNA]</scope>
    <source>
        <strain evidence="1 2">DSM 1801</strain>
    </source>
</reference>
<protein>
    <submittedName>
        <fullName evidence="1">Uncharacterized protein</fullName>
    </submittedName>
</protein>